<dbReference type="InterPro" id="IPR036396">
    <property type="entry name" value="Cyt_P450_sf"/>
</dbReference>
<accession>A0A9X7PIZ7</accession>
<evidence type="ECO:0000313" key="2">
    <source>
        <dbReference type="EMBL" id="PSJ29695.1"/>
    </source>
</evidence>
<dbReference type="EMBL" id="PXWG01000007">
    <property type="protein sequence ID" value="PSJ29695.1"/>
    <property type="molecule type" value="Genomic_DNA"/>
</dbReference>
<organism evidence="2 3">
    <name type="scientific">Streptosporangium nondiastaticum</name>
    <dbReference type="NCBI Taxonomy" id="35764"/>
    <lineage>
        <taxon>Bacteria</taxon>
        <taxon>Bacillati</taxon>
        <taxon>Actinomycetota</taxon>
        <taxon>Actinomycetes</taxon>
        <taxon>Streptosporangiales</taxon>
        <taxon>Streptosporangiaceae</taxon>
        <taxon>Streptosporangium</taxon>
    </lineage>
</organism>
<dbReference type="GO" id="GO:0004497">
    <property type="term" value="F:monooxygenase activity"/>
    <property type="evidence" value="ECO:0007669"/>
    <property type="project" value="InterPro"/>
</dbReference>
<dbReference type="InterPro" id="IPR050121">
    <property type="entry name" value="Cytochrome_P450_monoxygenase"/>
</dbReference>
<reference evidence="2 3" key="1">
    <citation type="submission" date="2018-03" db="EMBL/GenBank/DDBJ databases">
        <title>Chitinolytic properties of Streptosporangium nondiastaticum TBG75A20.</title>
        <authorList>
            <person name="Gayathri V."/>
            <person name="Shiburaj S."/>
        </authorList>
    </citation>
    <scope>NUCLEOTIDE SEQUENCE [LARGE SCALE GENOMIC DNA]</scope>
    <source>
        <strain evidence="2 3">TBG75A20</strain>
    </source>
</reference>
<keyword evidence="3" id="KW-1185">Reference proteome</keyword>
<dbReference type="Pfam" id="PF00067">
    <property type="entry name" value="p450"/>
    <property type="match status" value="1"/>
</dbReference>
<dbReference type="PANTHER" id="PTHR24305:SF166">
    <property type="entry name" value="CYTOCHROME P450 12A4, MITOCHONDRIAL-RELATED"/>
    <property type="match status" value="1"/>
</dbReference>
<dbReference type="Gene3D" id="1.10.630.10">
    <property type="entry name" value="Cytochrome P450"/>
    <property type="match status" value="1"/>
</dbReference>
<evidence type="ECO:0000313" key="3">
    <source>
        <dbReference type="Proteomes" id="UP000242427"/>
    </source>
</evidence>
<dbReference type="GO" id="GO:0005506">
    <property type="term" value="F:iron ion binding"/>
    <property type="evidence" value="ECO:0007669"/>
    <property type="project" value="InterPro"/>
</dbReference>
<dbReference type="GO" id="GO:0020037">
    <property type="term" value="F:heme binding"/>
    <property type="evidence" value="ECO:0007669"/>
    <property type="project" value="InterPro"/>
</dbReference>
<comment type="similarity">
    <text evidence="1">Belongs to the cytochrome P450 family.</text>
</comment>
<comment type="caution">
    <text evidence="2">The sequence shown here is derived from an EMBL/GenBank/DDBJ whole genome shotgun (WGS) entry which is preliminary data.</text>
</comment>
<protein>
    <submittedName>
        <fullName evidence="2">Cytochrome P450</fullName>
    </submittedName>
</protein>
<dbReference type="InterPro" id="IPR001128">
    <property type="entry name" value="Cyt_P450"/>
</dbReference>
<proteinExistence type="inferred from homology"/>
<sequence length="465" mass="52552">MHLARLSPCISRIRAESSGQPPPQRRPERRGPVMVHEVTRARRTDALRLIAMAMLPTLAQGPIIRRPYALRVAAALDSNAWACRALDELRERYGPGPVLVSLPGRQALVLLSVEDVHRVLGDTGAAFTAANKEKTAALSHFEPDAVLITRGAARKPRRLFNETALDHPAPEHRFHEAFRDAVRQEARPLLRHDTLDWKRFHAAYQRIVRRIVFGDAARDDERITELRDELRGDGNWFMLHRKRHRLRTELFVRSQKYLDLPEPGGLARAVRATPAAADVKPVAQMQHWFFAFDAAPIGAYLALGLLAGRRTEAARARTDHGYLRACVLESQRLWPTSLAILRDSTVETRWPGGPPVPAGTAVFFYSSYFHRDARRLPYADRFEPEAWLDGRAEADWGIAPFSRGPAECPGRNIVLFTSATLLAELLRRQWRLSSPHRLGPGRPLPRTVDHTSLRLTTADHLRMTK</sequence>
<dbReference type="GO" id="GO:0016705">
    <property type="term" value="F:oxidoreductase activity, acting on paired donors, with incorporation or reduction of molecular oxygen"/>
    <property type="evidence" value="ECO:0007669"/>
    <property type="project" value="InterPro"/>
</dbReference>
<dbReference type="Proteomes" id="UP000242427">
    <property type="component" value="Unassembled WGS sequence"/>
</dbReference>
<name>A0A9X7PIZ7_9ACTN</name>
<evidence type="ECO:0000256" key="1">
    <source>
        <dbReference type="ARBA" id="ARBA00010617"/>
    </source>
</evidence>
<dbReference type="AlphaFoldDB" id="A0A9X7PIZ7"/>
<gene>
    <name evidence="2" type="ORF">B7P34_05360</name>
</gene>
<dbReference type="PANTHER" id="PTHR24305">
    <property type="entry name" value="CYTOCHROME P450"/>
    <property type="match status" value="1"/>
</dbReference>
<dbReference type="SUPFAM" id="SSF48264">
    <property type="entry name" value="Cytochrome P450"/>
    <property type="match status" value="1"/>
</dbReference>